<gene>
    <name evidence="2" type="ORF">N7482_001521</name>
</gene>
<evidence type="ECO:0000256" key="1">
    <source>
        <dbReference type="SAM" id="MobiDB-lite"/>
    </source>
</evidence>
<protein>
    <submittedName>
        <fullName evidence="2">Uncharacterized protein</fullName>
    </submittedName>
</protein>
<sequence length="168" mass="18344">MAWSVDSTGLEADHTHTHAYDVVDTSLQNSGRQFSWAASTGVRISPAGVSSASYLVPNGSDASLPEMHLEASQLSLATSPCVHHSHENEASWEQFHAPSYWNLGSSPSARHANQNEDAFATMNNSTRRERFSLNSSVRVPSDVTNTAANHAWNPPDIRLAQKNDQPYV</sequence>
<evidence type="ECO:0000313" key="2">
    <source>
        <dbReference type="EMBL" id="KAJ5175644.1"/>
    </source>
</evidence>
<dbReference type="GeneID" id="81422822"/>
<dbReference type="Proteomes" id="UP001149163">
    <property type="component" value="Unassembled WGS sequence"/>
</dbReference>
<name>A0A9W9IDI8_9EURO</name>
<feature type="region of interest" description="Disordered" evidence="1">
    <location>
        <begin position="145"/>
        <end position="168"/>
    </location>
</feature>
<dbReference type="AlphaFoldDB" id="A0A9W9IDI8"/>
<reference evidence="2" key="1">
    <citation type="submission" date="2022-11" db="EMBL/GenBank/DDBJ databases">
        <authorList>
            <person name="Petersen C."/>
        </authorList>
    </citation>
    <scope>NUCLEOTIDE SEQUENCE</scope>
    <source>
        <strain evidence="2">IBT 26290</strain>
    </source>
</reference>
<comment type="caution">
    <text evidence="2">The sequence shown here is derived from an EMBL/GenBank/DDBJ whole genome shotgun (WGS) entry which is preliminary data.</text>
</comment>
<dbReference type="EMBL" id="JAPQKN010000001">
    <property type="protein sequence ID" value="KAJ5175644.1"/>
    <property type="molecule type" value="Genomic_DNA"/>
</dbReference>
<dbReference type="RefSeq" id="XP_056547252.1">
    <property type="nucleotide sequence ID" value="XM_056683646.1"/>
</dbReference>
<reference evidence="2" key="2">
    <citation type="journal article" date="2023" name="IMA Fungus">
        <title>Comparative genomic study of the Penicillium genus elucidates a diverse pangenome and 15 lateral gene transfer events.</title>
        <authorList>
            <person name="Petersen C."/>
            <person name="Sorensen T."/>
            <person name="Nielsen M.R."/>
            <person name="Sondergaard T.E."/>
            <person name="Sorensen J.L."/>
            <person name="Fitzpatrick D.A."/>
            <person name="Frisvad J.C."/>
            <person name="Nielsen K.L."/>
        </authorList>
    </citation>
    <scope>NUCLEOTIDE SEQUENCE</scope>
    <source>
        <strain evidence="2">IBT 26290</strain>
    </source>
</reference>
<keyword evidence="3" id="KW-1185">Reference proteome</keyword>
<organism evidence="2 3">
    <name type="scientific">Penicillium canariense</name>
    <dbReference type="NCBI Taxonomy" id="189055"/>
    <lineage>
        <taxon>Eukaryota</taxon>
        <taxon>Fungi</taxon>
        <taxon>Dikarya</taxon>
        <taxon>Ascomycota</taxon>
        <taxon>Pezizomycotina</taxon>
        <taxon>Eurotiomycetes</taxon>
        <taxon>Eurotiomycetidae</taxon>
        <taxon>Eurotiales</taxon>
        <taxon>Aspergillaceae</taxon>
        <taxon>Penicillium</taxon>
    </lineage>
</organism>
<proteinExistence type="predicted"/>
<accession>A0A9W9IDI8</accession>
<dbReference type="OrthoDB" id="10325287at2759"/>
<evidence type="ECO:0000313" key="3">
    <source>
        <dbReference type="Proteomes" id="UP001149163"/>
    </source>
</evidence>